<comment type="caution">
    <text evidence="1">The sequence shown here is derived from an EMBL/GenBank/DDBJ whole genome shotgun (WGS) entry which is preliminary data.</text>
</comment>
<name>A0ABQ9HD20_9NEOP</name>
<evidence type="ECO:0000313" key="2">
    <source>
        <dbReference type="Proteomes" id="UP001159363"/>
    </source>
</evidence>
<dbReference type="Proteomes" id="UP001159363">
    <property type="component" value="Chromosome 5"/>
</dbReference>
<organism evidence="1 2">
    <name type="scientific">Dryococelus australis</name>
    <dbReference type="NCBI Taxonomy" id="614101"/>
    <lineage>
        <taxon>Eukaryota</taxon>
        <taxon>Metazoa</taxon>
        <taxon>Ecdysozoa</taxon>
        <taxon>Arthropoda</taxon>
        <taxon>Hexapoda</taxon>
        <taxon>Insecta</taxon>
        <taxon>Pterygota</taxon>
        <taxon>Neoptera</taxon>
        <taxon>Polyneoptera</taxon>
        <taxon>Phasmatodea</taxon>
        <taxon>Verophasmatodea</taxon>
        <taxon>Anareolatae</taxon>
        <taxon>Phasmatidae</taxon>
        <taxon>Eurycanthinae</taxon>
        <taxon>Dryococelus</taxon>
    </lineage>
</organism>
<gene>
    <name evidence="1" type="ORF">PR048_018451</name>
</gene>
<keyword evidence="2" id="KW-1185">Reference proteome</keyword>
<reference evidence="1 2" key="1">
    <citation type="submission" date="2023-02" db="EMBL/GenBank/DDBJ databases">
        <title>LHISI_Scaffold_Assembly.</title>
        <authorList>
            <person name="Stuart O.P."/>
            <person name="Cleave R."/>
            <person name="Magrath M.J.L."/>
            <person name="Mikheyev A.S."/>
        </authorList>
    </citation>
    <scope>NUCLEOTIDE SEQUENCE [LARGE SCALE GENOMIC DNA]</scope>
    <source>
        <strain evidence="1">Daus_M_001</strain>
        <tissue evidence="1">Leg muscle</tissue>
    </source>
</reference>
<evidence type="ECO:0000313" key="1">
    <source>
        <dbReference type="EMBL" id="KAJ8881963.1"/>
    </source>
</evidence>
<sequence>MEQRRIARARKREILLPGFEPNSPWWEASALAAFPKSKEPPACILIYSGNWDTQISQKQTLKYLPHRLAVAIQWETRRFARRRLKSSLSGTIFDENEVFYPYLLAVRTSIMATLASMKAVMPAPGNLLAPDSPANEGPSAVQCAVASQTQGSFPEPRTASQRWVRPQQRNTRAISPLCTCILCDYGYRLFTVNLFDIDILPSVRSDSIGTTQALIFPSLSSHCSLPPPEEISARLRVSGVAVSISCGVVLTNSRSKARNQTMQSQCREGIRNVIRLHPKCHATKRAAAATGRSKQTNYKIWKEEKLSDVSGEGKETGLKRADFDIGVIRHTVHVEQAGGRDSDVTRVGTGRQLESSSLSAQLEEGGGRLSQPQVSSLEVQFSVFNCARSILRVEHVGVRATCWGEDLILPVVTSPLRPAHRDLIARVRVVCSWQHVTGDPLLPTRSLHLTREGQCRV</sequence>
<accession>A0ABQ9HD20</accession>
<dbReference type="EMBL" id="JARBHB010000006">
    <property type="protein sequence ID" value="KAJ8881963.1"/>
    <property type="molecule type" value="Genomic_DNA"/>
</dbReference>
<proteinExistence type="predicted"/>
<protein>
    <submittedName>
        <fullName evidence="1">Uncharacterized protein</fullName>
    </submittedName>
</protein>